<dbReference type="Gene3D" id="2.40.128.150">
    <property type="entry name" value="Cysteine proteinases"/>
    <property type="match status" value="1"/>
</dbReference>
<organism evidence="2">
    <name type="scientific">Pedococcus sp. KACC 23699</name>
    <dbReference type="NCBI Taxonomy" id="3149228"/>
    <lineage>
        <taxon>Bacteria</taxon>
        <taxon>Bacillati</taxon>
        <taxon>Actinomycetota</taxon>
        <taxon>Actinomycetes</taxon>
        <taxon>Micrococcales</taxon>
        <taxon>Intrasporangiaceae</taxon>
        <taxon>Pedococcus</taxon>
    </lineage>
</organism>
<dbReference type="EMBL" id="CP157483">
    <property type="protein sequence ID" value="XBO44267.1"/>
    <property type="molecule type" value="Genomic_DNA"/>
</dbReference>
<dbReference type="InterPro" id="IPR001447">
    <property type="entry name" value="Arylamine_N-AcTrfase"/>
</dbReference>
<protein>
    <submittedName>
        <fullName evidence="2">Arylamine N-acetyltransferase</fullName>
    </submittedName>
</protein>
<dbReference type="GO" id="GO:0016407">
    <property type="term" value="F:acetyltransferase activity"/>
    <property type="evidence" value="ECO:0007669"/>
    <property type="project" value="InterPro"/>
</dbReference>
<dbReference type="AlphaFoldDB" id="A0AAU7JV25"/>
<dbReference type="SUPFAM" id="SSF54001">
    <property type="entry name" value="Cysteine proteinases"/>
    <property type="match status" value="1"/>
</dbReference>
<comment type="similarity">
    <text evidence="1">Belongs to the arylamine N-acetyltransferase family.</text>
</comment>
<dbReference type="Pfam" id="PF00797">
    <property type="entry name" value="Acetyltransf_2"/>
    <property type="match status" value="1"/>
</dbReference>
<evidence type="ECO:0000313" key="2">
    <source>
        <dbReference type="EMBL" id="XBO44267.1"/>
    </source>
</evidence>
<name>A0AAU7JV25_9MICO</name>
<dbReference type="RefSeq" id="WP_406831756.1">
    <property type="nucleotide sequence ID" value="NZ_CP157483.1"/>
</dbReference>
<gene>
    <name evidence="2" type="ORF">ABEG17_02770</name>
</gene>
<dbReference type="InterPro" id="IPR038765">
    <property type="entry name" value="Papain-like_cys_pep_sf"/>
</dbReference>
<evidence type="ECO:0000256" key="1">
    <source>
        <dbReference type="ARBA" id="ARBA00006547"/>
    </source>
</evidence>
<dbReference type="Gene3D" id="3.30.2140.10">
    <property type="entry name" value="Arylamine N-acetyltransferase"/>
    <property type="match status" value="1"/>
</dbReference>
<sequence>MPDLPGREAYLRRLGFDEPPEPTLATLQVLHERHLAQIPYENLGIMLGRPPSVAPQDSVARVAALGRLGYCFHQNGAAALLLESLGYAVERRHGHVGTTPGLPATPPAEQVSSLNHLVLVVRVSGEAGRWWFDVGLGDGFARPLRLTDGVVRDDAGFSYSIEGLGESGWTFRHDLSGSFAGLVVSDRPSDDAAVELAHQHLSTSPTSSFTQLLVVQRREAEQVVTLRGCLLSRVRTTGRREQELVTFEEWRSALTDVVGLPVSDVPATELRGLFARMLEAHRAWVGSGRRG</sequence>
<dbReference type="PANTHER" id="PTHR11786:SF0">
    <property type="entry name" value="ARYLAMINE N-ACETYLTRANSFERASE 4-RELATED"/>
    <property type="match status" value="1"/>
</dbReference>
<accession>A0AAU7JV25</accession>
<proteinExistence type="inferred from homology"/>
<dbReference type="PANTHER" id="PTHR11786">
    <property type="entry name" value="N-HYDROXYARYLAMINE O-ACETYLTRANSFERASE"/>
    <property type="match status" value="1"/>
</dbReference>
<reference evidence="2" key="1">
    <citation type="submission" date="2024-05" db="EMBL/GenBank/DDBJ databases">
        <authorList>
            <person name="Kim S."/>
            <person name="Heo J."/>
            <person name="Choi H."/>
            <person name="Choi Y."/>
            <person name="Kwon S.-W."/>
            <person name="Kim Y."/>
        </authorList>
    </citation>
    <scope>NUCLEOTIDE SEQUENCE</scope>
    <source>
        <strain evidence="2">KACC 23699</strain>
    </source>
</reference>